<dbReference type="GO" id="GO:0016747">
    <property type="term" value="F:acyltransferase activity, transferring groups other than amino-acyl groups"/>
    <property type="evidence" value="ECO:0007669"/>
    <property type="project" value="InterPro"/>
</dbReference>
<dbReference type="AlphaFoldDB" id="A0A1F8CNR0"/>
<evidence type="ECO:0000259" key="1">
    <source>
        <dbReference type="PROSITE" id="PS51186"/>
    </source>
</evidence>
<dbReference type="CDD" id="cd04301">
    <property type="entry name" value="NAT_SF"/>
    <property type="match status" value="1"/>
</dbReference>
<proteinExistence type="predicted"/>
<sequence>MQKVSLVPYSPQTHTGLLEKWLTSEDLMHGWGMPTFKVEDIKPWTEDPTRVILMVQNQKDGNMVGFVNFYEWDKDNAKASRGTLIDPKYQNQGFGKAAIEKSNKFAFEKMGLKRIELYIEADNQRSRHITEKLGYIFDRFDPIKQRYYYYMER</sequence>
<evidence type="ECO:0000313" key="3">
    <source>
        <dbReference type="Proteomes" id="UP000179241"/>
    </source>
</evidence>
<dbReference type="InterPro" id="IPR000182">
    <property type="entry name" value="GNAT_dom"/>
</dbReference>
<reference evidence="2 3" key="1">
    <citation type="journal article" date="2016" name="Nat. Commun.">
        <title>Thousands of microbial genomes shed light on interconnected biogeochemical processes in an aquifer system.</title>
        <authorList>
            <person name="Anantharaman K."/>
            <person name="Brown C.T."/>
            <person name="Hug L.A."/>
            <person name="Sharon I."/>
            <person name="Castelle C.J."/>
            <person name="Probst A.J."/>
            <person name="Thomas B.C."/>
            <person name="Singh A."/>
            <person name="Wilkins M.J."/>
            <person name="Karaoz U."/>
            <person name="Brodie E.L."/>
            <person name="Williams K.H."/>
            <person name="Hubbard S.S."/>
            <person name="Banfield J.F."/>
        </authorList>
    </citation>
    <scope>NUCLEOTIDE SEQUENCE [LARGE SCALE GENOMIC DNA]</scope>
</reference>
<dbReference type="InterPro" id="IPR016181">
    <property type="entry name" value="Acyl_CoA_acyltransferase"/>
</dbReference>
<gene>
    <name evidence="2" type="ORF">A2188_01500</name>
</gene>
<name>A0A1F8CNR0_9BACT</name>
<dbReference type="Proteomes" id="UP000179241">
    <property type="component" value="Unassembled WGS sequence"/>
</dbReference>
<dbReference type="SUPFAM" id="SSF55729">
    <property type="entry name" value="Acyl-CoA N-acyltransferases (Nat)"/>
    <property type="match status" value="1"/>
</dbReference>
<organism evidence="2 3">
    <name type="scientific">Candidatus Woesebacteria bacterium RIFOXYA1_FULL_43_9</name>
    <dbReference type="NCBI Taxonomy" id="1802534"/>
    <lineage>
        <taxon>Bacteria</taxon>
        <taxon>Candidatus Woeseibacteriota</taxon>
    </lineage>
</organism>
<protein>
    <recommendedName>
        <fullName evidence="1">N-acetyltransferase domain-containing protein</fullName>
    </recommendedName>
</protein>
<dbReference type="PROSITE" id="PS51186">
    <property type="entry name" value="GNAT"/>
    <property type="match status" value="1"/>
</dbReference>
<dbReference type="Gene3D" id="3.40.630.30">
    <property type="match status" value="1"/>
</dbReference>
<dbReference type="EMBL" id="MGHU01000030">
    <property type="protein sequence ID" value="OGM77195.1"/>
    <property type="molecule type" value="Genomic_DNA"/>
</dbReference>
<dbReference type="PANTHER" id="PTHR43415:SF3">
    <property type="entry name" value="GNAT-FAMILY ACETYLTRANSFERASE"/>
    <property type="match status" value="1"/>
</dbReference>
<accession>A0A1F8CNR0</accession>
<dbReference type="Pfam" id="PF13302">
    <property type="entry name" value="Acetyltransf_3"/>
    <property type="match status" value="1"/>
</dbReference>
<feature type="domain" description="N-acetyltransferase" evidence="1">
    <location>
        <begin position="4"/>
        <end position="153"/>
    </location>
</feature>
<dbReference type="PANTHER" id="PTHR43415">
    <property type="entry name" value="SPERMIDINE N(1)-ACETYLTRANSFERASE"/>
    <property type="match status" value="1"/>
</dbReference>
<evidence type="ECO:0000313" key="2">
    <source>
        <dbReference type="EMBL" id="OGM77195.1"/>
    </source>
</evidence>
<comment type="caution">
    <text evidence="2">The sequence shown here is derived from an EMBL/GenBank/DDBJ whole genome shotgun (WGS) entry which is preliminary data.</text>
</comment>